<feature type="transmembrane region" description="Helical" evidence="3">
    <location>
        <begin position="125"/>
        <end position="146"/>
    </location>
</feature>
<keyword evidence="6" id="KW-1185">Reference proteome</keyword>
<comment type="caution">
    <text evidence="5">The sequence shown here is derived from an EMBL/GenBank/DDBJ whole genome shotgun (WGS) entry which is preliminary data.</text>
</comment>
<dbReference type="Gene3D" id="3.30.70.270">
    <property type="match status" value="1"/>
</dbReference>
<protein>
    <recommendedName>
        <fullName evidence="1">diguanylate cyclase</fullName>
        <ecNumber evidence="1">2.7.7.65</ecNumber>
    </recommendedName>
</protein>
<keyword evidence="3" id="KW-0812">Transmembrane</keyword>
<keyword evidence="3" id="KW-0472">Membrane</keyword>
<feature type="transmembrane region" description="Helical" evidence="3">
    <location>
        <begin position="6"/>
        <end position="31"/>
    </location>
</feature>
<dbReference type="EMBL" id="WOFE01000003">
    <property type="protein sequence ID" value="MBM5571541.1"/>
    <property type="molecule type" value="Genomic_DNA"/>
</dbReference>
<comment type="catalytic activity">
    <reaction evidence="2">
        <text>2 GTP = 3',3'-c-di-GMP + 2 diphosphate</text>
        <dbReference type="Rhea" id="RHEA:24898"/>
        <dbReference type="ChEBI" id="CHEBI:33019"/>
        <dbReference type="ChEBI" id="CHEBI:37565"/>
        <dbReference type="ChEBI" id="CHEBI:58805"/>
        <dbReference type="EC" id="2.7.7.65"/>
    </reaction>
</comment>
<dbReference type="SUPFAM" id="SSF55073">
    <property type="entry name" value="Nucleotide cyclase"/>
    <property type="match status" value="1"/>
</dbReference>
<feature type="domain" description="GGDEF" evidence="4">
    <location>
        <begin position="248"/>
        <end position="382"/>
    </location>
</feature>
<dbReference type="PANTHER" id="PTHR45138:SF9">
    <property type="entry name" value="DIGUANYLATE CYCLASE DGCM-RELATED"/>
    <property type="match status" value="1"/>
</dbReference>
<dbReference type="SMART" id="SM00267">
    <property type="entry name" value="GGDEF"/>
    <property type="match status" value="1"/>
</dbReference>
<sequence>MYFAAMEIAISLTSLLWATGISGVLAVAQYLLLTRSHHSERGLGTIACGGGLLAAGSIAFAVLLNSNFSAAAGSIWISGLLVLLAGTRRFFARPALLGWWASALAISVLIFILQCSGVITHQTALQLICLTAVPLWLVIAYEARLAHNDEQWAVPRSLLVTSLLIFALTNLALGIGLVPADNFQATLLITLLLSQLVLPYAYHNALSHRLHTRLVKLARYDALTGLLNRRGIEECAIKELRRAQKHQQSFAMICVNLKQFQEINQRYGFAAGDMALRKSARVLKDIAGDATVSIGRFTGNDFILLCSNLPMQQMRTMMLEIELSINALQIDHSDSSFHPSSAVNMVRAGIDGDSVYELLQSLHSAIQKRKTTAANKTAMNQDNLSTLVSQLQNNQSRGISGEPNPEIA</sequence>
<dbReference type="Pfam" id="PF00990">
    <property type="entry name" value="GGDEF"/>
    <property type="match status" value="1"/>
</dbReference>
<evidence type="ECO:0000256" key="2">
    <source>
        <dbReference type="ARBA" id="ARBA00034247"/>
    </source>
</evidence>
<accession>A0ABS2CBL9</accession>
<feature type="transmembrane region" description="Helical" evidence="3">
    <location>
        <begin position="97"/>
        <end position="119"/>
    </location>
</feature>
<evidence type="ECO:0000256" key="3">
    <source>
        <dbReference type="SAM" id="Phobius"/>
    </source>
</evidence>
<dbReference type="CDD" id="cd01949">
    <property type="entry name" value="GGDEF"/>
    <property type="match status" value="1"/>
</dbReference>
<dbReference type="InterPro" id="IPR029787">
    <property type="entry name" value="Nucleotide_cyclase"/>
</dbReference>
<dbReference type="PROSITE" id="PS50887">
    <property type="entry name" value="GGDEF"/>
    <property type="match status" value="1"/>
</dbReference>
<feature type="transmembrane region" description="Helical" evidence="3">
    <location>
        <begin position="68"/>
        <end position="85"/>
    </location>
</feature>
<proteinExistence type="predicted"/>
<name>A0ABS2CBL9_9NEIS</name>
<feature type="transmembrane region" description="Helical" evidence="3">
    <location>
        <begin position="43"/>
        <end position="62"/>
    </location>
</feature>
<keyword evidence="3" id="KW-1133">Transmembrane helix</keyword>
<dbReference type="Proteomes" id="UP001195660">
    <property type="component" value="Unassembled WGS sequence"/>
</dbReference>
<reference evidence="5 6" key="1">
    <citation type="submission" date="2019-11" db="EMBL/GenBank/DDBJ databases">
        <title>Novel Deefgea species.</title>
        <authorList>
            <person name="Han J.-H."/>
        </authorList>
    </citation>
    <scope>NUCLEOTIDE SEQUENCE [LARGE SCALE GENOMIC DNA]</scope>
    <source>
        <strain evidence="5 6">LMG 24817</strain>
    </source>
</reference>
<gene>
    <name evidence="5" type="ORF">GM173_08100</name>
</gene>
<dbReference type="InterPro" id="IPR050469">
    <property type="entry name" value="Diguanylate_Cyclase"/>
</dbReference>
<dbReference type="InterPro" id="IPR043128">
    <property type="entry name" value="Rev_trsase/Diguanyl_cyclase"/>
</dbReference>
<dbReference type="NCBIfam" id="TIGR00254">
    <property type="entry name" value="GGDEF"/>
    <property type="match status" value="1"/>
</dbReference>
<dbReference type="InterPro" id="IPR000160">
    <property type="entry name" value="GGDEF_dom"/>
</dbReference>
<feature type="transmembrane region" description="Helical" evidence="3">
    <location>
        <begin position="183"/>
        <end position="202"/>
    </location>
</feature>
<evidence type="ECO:0000313" key="6">
    <source>
        <dbReference type="Proteomes" id="UP001195660"/>
    </source>
</evidence>
<evidence type="ECO:0000259" key="4">
    <source>
        <dbReference type="PROSITE" id="PS50887"/>
    </source>
</evidence>
<evidence type="ECO:0000256" key="1">
    <source>
        <dbReference type="ARBA" id="ARBA00012528"/>
    </source>
</evidence>
<evidence type="ECO:0000313" key="5">
    <source>
        <dbReference type="EMBL" id="MBM5571541.1"/>
    </source>
</evidence>
<dbReference type="PANTHER" id="PTHR45138">
    <property type="entry name" value="REGULATORY COMPONENTS OF SENSORY TRANSDUCTION SYSTEM"/>
    <property type="match status" value="1"/>
</dbReference>
<organism evidence="5 6">
    <name type="scientific">Deefgea chitinilytica</name>
    <dbReference type="NCBI Taxonomy" id="570276"/>
    <lineage>
        <taxon>Bacteria</taxon>
        <taxon>Pseudomonadati</taxon>
        <taxon>Pseudomonadota</taxon>
        <taxon>Betaproteobacteria</taxon>
        <taxon>Neisseriales</taxon>
        <taxon>Chitinibacteraceae</taxon>
        <taxon>Deefgea</taxon>
    </lineage>
</organism>
<feature type="transmembrane region" description="Helical" evidence="3">
    <location>
        <begin position="158"/>
        <end position="177"/>
    </location>
</feature>
<dbReference type="RefSeq" id="WP_203570876.1">
    <property type="nucleotide sequence ID" value="NZ_WOFE01000003.1"/>
</dbReference>
<dbReference type="EC" id="2.7.7.65" evidence="1"/>